<gene>
    <name evidence="3" type="primary">LOC110804290</name>
</gene>
<evidence type="ECO:0000313" key="3">
    <source>
        <dbReference type="RefSeq" id="XP_056688500.1"/>
    </source>
</evidence>
<dbReference type="InterPro" id="IPR004252">
    <property type="entry name" value="Probable_transposase_24"/>
</dbReference>
<dbReference type="Pfam" id="PF03004">
    <property type="entry name" value="Transposase_24"/>
    <property type="match status" value="1"/>
</dbReference>
<evidence type="ECO:0000313" key="2">
    <source>
        <dbReference type="Proteomes" id="UP000813463"/>
    </source>
</evidence>
<dbReference type="RefSeq" id="XP_056688500.1">
    <property type="nucleotide sequence ID" value="XM_056832522.1"/>
</dbReference>
<dbReference type="PANTHER" id="PTHR33144">
    <property type="entry name" value="OS10G0409366 PROTEIN-RELATED"/>
    <property type="match status" value="1"/>
</dbReference>
<protein>
    <submittedName>
        <fullName evidence="3">Uncharacterized protein</fullName>
    </submittedName>
</protein>
<keyword evidence="1" id="KW-0175">Coiled coil</keyword>
<reference evidence="3" key="2">
    <citation type="submission" date="2025-08" db="UniProtKB">
        <authorList>
            <consortium name="RefSeq"/>
        </authorList>
    </citation>
    <scope>IDENTIFICATION</scope>
    <source>
        <tissue evidence="3">Leaf</tissue>
    </source>
</reference>
<name>A0ABM3QYQ6_SPIOL</name>
<dbReference type="GeneID" id="110804290"/>
<feature type="coiled-coil region" evidence="1">
    <location>
        <begin position="218"/>
        <end position="245"/>
    </location>
</feature>
<dbReference type="Proteomes" id="UP000813463">
    <property type="component" value="Chromosome 6"/>
</dbReference>
<proteinExistence type="predicted"/>
<accession>A0ABM3QYQ6</accession>
<evidence type="ECO:0000256" key="1">
    <source>
        <dbReference type="SAM" id="Coils"/>
    </source>
</evidence>
<sequence length="295" mass="33505">MCNSAPFLNLKHPTEHFVIPDGLVVDKAIVRRAGKSWKNHRYILKKRYFDPVNKTLDQNYDSIPDGVSSSSWNDLVDYWFSLKGTKLSQLGKDARAVRGHIHNSGPTSFANRREDLKEKKGEYSELTFYKSVYAKEDGSFKEGTISRQFMEDANNKVQENLASSSTSKSKVEIENEVFNELMYGGEVLKRPLNYGFRVKQSDIFGVEGLLRKEGSSYLDNSDIEMENLKVELSVVKKQNEDLAQHNQVLDNKFDETTKTFKMIASYFGQVLKEVRKGNVSSDLLDGAESAILMKG</sequence>
<reference evidence="2" key="1">
    <citation type="journal article" date="2021" name="Nat. Commun.">
        <title>Genomic analyses provide insights into spinach domestication and the genetic basis of agronomic traits.</title>
        <authorList>
            <person name="Cai X."/>
            <person name="Sun X."/>
            <person name="Xu C."/>
            <person name="Sun H."/>
            <person name="Wang X."/>
            <person name="Ge C."/>
            <person name="Zhang Z."/>
            <person name="Wang Q."/>
            <person name="Fei Z."/>
            <person name="Jiao C."/>
            <person name="Wang Q."/>
        </authorList>
    </citation>
    <scope>NUCLEOTIDE SEQUENCE [LARGE SCALE GENOMIC DNA]</scope>
    <source>
        <strain evidence="2">cv. Varoflay</strain>
    </source>
</reference>
<dbReference type="PANTHER" id="PTHR33144:SF45">
    <property type="entry name" value="TRANSPOSASE TNP1_EN_SPM-LIKE DOMAIN-CONTAINING PROTEIN"/>
    <property type="match status" value="1"/>
</dbReference>
<keyword evidence="2" id="KW-1185">Reference proteome</keyword>
<organism evidence="2 3">
    <name type="scientific">Spinacia oleracea</name>
    <name type="common">Spinach</name>
    <dbReference type="NCBI Taxonomy" id="3562"/>
    <lineage>
        <taxon>Eukaryota</taxon>
        <taxon>Viridiplantae</taxon>
        <taxon>Streptophyta</taxon>
        <taxon>Embryophyta</taxon>
        <taxon>Tracheophyta</taxon>
        <taxon>Spermatophyta</taxon>
        <taxon>Magnoliopsida</taxon>
        <taxon>eudicotyledons</taxon>
        <taxon>Gunneridae</taxon>
        <taxon>Pentapetalae</taxon>
        <taxon>Caryophyllales</taxon>
        <taxon>Chenopodiaceae</taxon>
        <taxon>Chenopodioideae</taxon>
        <taxon>Anserineae</taxon>
        <taxon>Spinacia</taxon>
    </lineage>
</organism>